<accession>A0A841EXR5</accession>
<organism evidence="8 9">
    <name type="scientific">Arcicella rosea</name>
    <dbReference type="NCBI Taxonomy" id="502909"/>
    <lineage>
        <taxon>Bacteria</taxon>
        <taxon>Pseudomonadati</taxon>
        <taxon>Bacteroidota</taxon>
        <taxon>Cytophagia</taxon>
        <taxon>Cytophagales</taxon>
        <taxon>Flectobacillaceae</taxon>
        <taxon>Arcicella</taxon>
    </lineage>
</organism>
<dbReference type="GO" id="GO:0009279">
    <property type="term" value="C:cell outer membrane"/>
    <property type="evidence" value="ECO:0007669"/>
    <property type="project" value="UniProtKB-SubCell"/>
</dbReference>
<dbReference type="AlphaFoldDB" id="A0A841EXR5"/>
<evidence type="ECO:0000256" key="3">
    <source>
        <dbReference type="ARBA" id="ARBA00022729"/>
    </source>
</evidence>
<gene>
    <name evidence="8" type="ORF">HNP25_004092</name>
</gene>
<dbReference type="InterPro" id="IPR011990">
    <property type="entry name" value="TPR-like_helical_dom_sf"/>
</dbReference>
<name>A0A841EXR5_9BACT</name>
<dbReference type="Proteomes" id="UP000524404">
    <property type="component" value="Unassembled WGS sequence"/>
</dbReference>
<evidence type="ECO:0000256" key="5">
    <source>
        <dbReference type="ARBA" id="ARBA00023237"/>
    </source>
</evidence>
<reference evidence="8 9" key="1">
    <citation type="submission" date="2020-08" db="EMBL/GenBank/DDBJ databases">
        <title>Functional genomics of gut bacteria from endangered species of beetles.</title>
        <authorList>
            <person name="Carlos-Shanley C."/>
        </authorList>
    </citation>
    <scope>NUCLEOTIDE SEQUENCE [LARGE SCALE GENOMIC DNA]</scope>
    <source>
        <strain evidence="8 9">S00070</strain>
    </source>
</reference>
<protein>
    <recommendedName>
        <fullName evidence="10">Starch-binding associating with outer membrane</fullName>
    </recommendedName>
</protein>
<evidence type="ECO:0000259" key="6">
    <source>
        <dbReference type="Pfam" id="PF07980"/>
    </source>
</evidence>
<dbReference type="EMBL" id="JACHKT010000044">
    <property type="protein sequence ID" value="MBB6005418.1"/>
    <property type="molecule type" value="Genomic_DNA"/>
</dbReference>
<keyword evidence="9" id="KW-1185">Reference proteome</keyword>
<evidence type="ECO:0000256" key="1">
    <source>
        <dbReference type="ARBA" id="ARBA00004442"/>
    </source>
</evidence>
<dbReference type="InterPro" id="IPR012944">
    <property type="entry name" value="SusD_RagB_dom"/>
</dbReference>
<dbReference type="Pfam" id="PF07980">
    <property type="entry name" value="SusD_RagB"/>
    <property type="match status" value="1"/>
</dbReference>
<dbReference type="SUPFAM" id="SSF48452">
    <property type="entry name" value="TPR-like"/>
    <property type="match status" value="1"/>
</dbReference>
<evidence type="ECO:0000256" key="4">
    <source>
        <dbReference type="ARBA" id="ARBA00023136"/>
    </source>
</evidence>
<dbReference type="Gene3D" id="1.25.40.390">
    <property type="match status" value="1"/>
</dbReference>
<keyword evidence="5" id="KW-0998">Cell outer membrane</keyword>
<feature type="domain" description="RagB/SusD" evidence="6">
    <location>
        <begin position="274"/>
        <end position="580"/>
    </location>
</feature>
<feature type="domain" description="SusD-like N-terminal" evidence="7">
    <location>
        <begin position="102"/>
        <end position="226"/>
    </location>
</feature>
<sequence>MKTTINFKKSVIATFAVASITFSCKDSFLDVLPTGSLREEQLTSVAGVEGALLGTYSMMLGKGFTQLAGPNNWVFGSILGGDANKGTDPGDFSAINPIQRYQADPTNGEFNGTWNAKYEGISRANATIRLATKSTALLDADKKRIIGEARFIRGHFYFELKKIFNNAPYIDETVDYGTGIEKVTNKADLWAKIEADFKFAYDNLPETQGAAGRANKWAAASYLAKAFMFEKKYAEAKALFDLIIANGKTTNGKKYGLVSNYAQIYNAANDNHEESIFATQTSMNTGDVSNSNSYDVLNYPYNTGADGPGNCCGFFTPSFDLVNSFRTDANGLPLLDNSYNSAANAVKNDYGVESKDAFTPDAGNLDPRLDHSVGRRGIPYLDWKEHPGKDWIRSQPYSGPYSTKKYVYYKSQENTLTDGSGWTRGYSVMNYTILRYADILLMAAEAEVEIGSLAKAQEYVNMIRTRAANKASWVTKNGAPAAKYVIGTYDTPWTDKNAARTAVRFERKLELSGEGHRFFDLVRWGIAESTLNAYLANEAKVLSTMFGGAKFTAGKSEYMPIPQTQIDIQGKDILTQNPGY</sequence>
<evidence type="ECO:0000259" key="7">
    <source>
        <dbReference type="Pfam" id="PF14322"/>
    </source>
</evidence>
<dbReference type="RefSeq" id="WP_184137223.1">
    <property type="nucleotide sequence ID" value="NZ_JACHKT010000044.1"/>
</dbReference>
<comment type="subcellular location">
    <subcellularLocation>
        <location evidence="1">Cell outer membrane</location>
    </subcellularLocation>
</comment>
<keyword evidence="4" id="KW-0472">Membrane</keyword>
<evidence type="ECO:0000313" key="8">
    <source>
        <dbReference type="EMBL" id="MBB6005418.1"/>
    </source>
</evidence>
<keyword evidence="3" id="KW-0732">Signal</keyword>
<dbReference type="InterPro" id="IPR033985">
    <property type="entry name" value="SusD-like_N"/>
</dbReference>
<dbReference type="Pfam" id="PF14322">
    <property type="entry name" value="SusD-like_3"/>
    <property type="match status" value="1"/>
</dbReference>
<evidence type="ECO:0000313" key="9">
    <source>
        <dbReference type="Proteomes" id="UP000524404"/>
    </source>
</evidence>
<dbReference type="PROSITE" id="PS51257">
    <property type="entry name" value="PROKAR_LIPOPROTEIN"/>
    <property type="match status" value="1"/>
</dbReference>
<comment type="caution">
    <text evidence="8">The sequence shown here is derived from an EMBL/GenBank/DDBJ whole genome shotgun (WGS) entry which is preliminary data.</text>
</comment>
<evidence type="ECO:0008006" key="10">
    <source>
        <dbReference type="Google" id="ProtNLM"/>
    </source>
</evidence>
<evidence type="ECO:0000256" key="2">
    <source>
        <dbReference type="ARBA" id="ARBA00006275"/>
    </source>
</evidence>
<proteinExistence type="inferred from homology"/>
<comment type="similarity">
    <text evidence="2">Belongs to the SusD family.</text>
</comment>